<evidence type="ECO:0000313" key="3">
    <source>
        <dbReference type="EnsemblMetazoa" id="XP_044314567.1"/>
    </source>
</evidence>
<reference evidence="4" key="1">
    <citation type="journal article" date="2021" name="Elife">
        <title>Highly contiguous assemblies of 101 drosophilid genomes.</title>
        <authorList>
            <person name="Kim B.Y."/>
            <person name="Wang J.R."/>
            <person name="Miller D.E."/>
            <person name="Barmina O."/>
            <person name="Delaney E."/>
            <person name="Thompson A."/>
            <person name="Comeault A.A."/>
            <person name="Peede D."/>
            <person name="D'Agostino E.R."/>
            <person name="Pelaez J."/>
            <person name="Aguilar J.M."/>
            <person name="Haji D."/>
            <person name="Matsunaga T."/>
            <person name="Armstrong E.E."/>
            <person name="Zych M."/>
            <person name="Ogawa Y."/>
            <person name="Stamenkovic-Radak M."/>
            <person name="Jelic M."/>
            <person name="Veselinovic M.S."/>
            <person name="Tanaskovic M."/>
            <person name="Eric P."/>
            <person name="Gao J.J."/>
            <person name="Katoh T.K."/>
            <person name="Toda M.J."/>
            <person name="Watabe H."/>
            <person name="Watada M."/>
            <person name="Davis J.S."/>
            <person name="Moyle L.C."/>
            <person name="Manoli G."/>
            <person name="Bertolini E."/>
            <person name="Kostal V."/>
            <person name="Hawley R.S."/>
            <person name="Takahashi A."/>
            <person name="Jones C.D."/>
            <person name="Price D.K."/>
            <person name="Whiteman N."/>
            <person name="Kopp A."/>
            <person name="Matute D.R."/>
            <person name="Petrov D.A."/>
        </authorList>
    </citation>
    <scope>NUCLEOTIDE SEQUENCE [LARGE SCALE GENOMIC DNA]</scope>
</reference>
<name>A0ABM5J6X4_DRORH</name>
<evidence type="ECO:0008006" key="5">
    <source>
        <dbReference type="Google" id="ProtNLM"/>
    </source>
</evidence>
<evidence type="ECO:0000256" key="1">
    <source>
        <dbReference type="SAM" id="MobiDB-lite"/>
    </source>
</evidence>
<sequence>MPSLWLFISMVALVSCQDYHYQRPHTPFFAETARPQPQTTRFVVQTLGRTYGLETQRAPAVYEDHQTQIVQVLEQRQVPQYQQQQQYAYQPQQQLHTSIYQNPLLARTNYQAPVPAAPAPPPNYYVPPQQPQQSQLQPQQTQAPNYYPQQQPAAQPPATYLPPQQPAQKLFFGNPFPYSSVTTGSGNQVLDAGHGSGVAPNEVQQQLIQATGSVQPETRVGDQVGQSQSSSLDGFDYKQTVPGDTREYQRFVTSCPGGGQCQQKELSPGEVDDSHKKVLQTARASTQPRVEGCFKSPVIYVPVGAAVNAQGQLRPKNRRANERQEQVLSRYPYN</sequence>
<reference evidence="3" key="2">
    <citation type="submission" date="2025-05" db="UniProtKB">
        <authorList>
            <consortium name="EnsemblMetazoa"/>
        </authorList>
    </citation>
    <scope>IDENTIFICATION</scope>
</reference>
<protein>
    <recommendedName>
        <fullName evidence="5">Mediator of RNA polymerase II transcription subunit 15</fullName>
    </recommendedName>
</protein>
<feature type="compositionally biased region" description="Pro residues" evidence="1">
    <location>
        <begin position="115"/>
        <end position="130"/>
    </location>
</feature>
<evidence type="ECO:0000256" key="2">
    <source>
        <dbReference type="SAM" id="SignalP"/>
    </source>
</evidence>
<proteinExistence type="predicted"/>
<feature type="region of interest" description="Disordered" evidence="1">
    <location>
        <begin position="112"/>
        <end position="161"/>
    </location>
</feature>
<dbReference type="GeneID" id="108044189"/>
<keyword evidence="2" id="KW-0732">Signal</keyword>
<feature type="region of interest" description="Disordered" evidence="1">
    <location>
        <begin position="312"/>
        <end position="334"/>
    </location>
</feature>
<dbReference type="Proteomes" id="UP001652680">
    <property type="component" value="Unassembled WGS sequence"/>
</dbReference>
<dbReference type="EnsemblMetazoa" id="XM_044458632.1">
    <property type="protein sequence ID" value="XP_044314567.1"/>
    <property type="gene ID" value="LOC108044189"/>
</dbReference>
<feature type="signal peptide" evidence="2">
    <location>
        <begin position="1"/>
        <end position="16"/>
    </location>
</feature>
<accession>A0ABM5J6X4</accession>
<dbReference type="RefSeq" id="XP_044314567.1">
    <property type="nucleotide sequence ID" value="XM_044458632.1"/>
</dbReference>
<organism evidence="3 4">
    <name type="scientific">Drosophila rhopaloa</name>
    <name type="common">Fruit fly</name>
    <dbReference type="NCBI Taxonomy" id="1041015"/>
    <lineage>
        <taxon>Eukaryota</taxon>
        <taxon>Metazoa</taxon>
        <taxon>Ecdysozoa</taxon>
        <taxon>Arthropoda</taxon>
        <taxon>Hexapoda</taxon>
        <taxon>Insecta</taxon>
        <taxon>Pterygota</taxon>
        <taxon>Neoptera</taxon>
        <taxon>Endopterygota</taxon>
        <taxon>Diptera</taxon>
        <taxon>Brachycera</taxon>
        <taxon>Muscomorpha</taxon>
        <taxon>Ephydroidea</taxon>
        <taxon>Drosophilidae</taxon>
        <taxon>Drosophila</taxon>
        <taxon>Sophophora</taxon>
    </lineage>
</organism>
<evidence type="ECO:0000313" key="4">
    <source>
        <dbReference type="Proteomes" id="UP001652680"/>
    </source>
</evidence>
<feature type="chain" id="PRO_5046214667" description="Mediator of RNA polymerase II transcription subunit 15" evidence="2">
    <location>
        <begin position="17"/>
        <end position="334"/>
    </location>
</feature>
<keyword evidence="4" id="KW-1185">Reference proteome</keyword>
<feature type="compositionally biased region" description="Low complexity" evidence="1">
    <location>
        <begin position="131"/>
        <end position="158"/>
    </location>
</feature>